<evidence type="ECO:0000313" key="13">
    <source>
        <dbReference type="Proteomes" id="UP000469424"/>
    </source>
</evidence>
<dbReference type="InterPro" id="IPR020826">
    <property type="entry name" value="Transketolase_BS"/>
</dbReference>
<dbReference type="SUPFAM" id="SSF52518">
    <property type="entry name" value="Thiamin diphosphate-binding fold (THDP-binding)"/>
    <property type="match status" value="1"/>
</dbReference>
<keyword evidence="9 10" id="KW-0414">Isoprene biosynthesis</keyword>
<dbReference type="GO" id="GO:0005829">
    <property type="term" value="C:cytosol"/>
    <property type="evidence" value="ECO:0007669"/>
    <property type="project" value="TreeGrafter"/>
</dbReference>
<dbReference type="Proteomes" id="UP000469424">
    <property type="component" value="Unassembled WGS sequence"/>
</dbReference>
<dbReference type="GO" id="GO:0019288">
    <property type="term" value="P:isopentenyl diphosphate biosynthetic process, methylerythritol 4-phosphate pathway"/>
    <property type="evidence" value="ECO:0007669"/>
    <property type="project" value="TreeGrafter"/>
</dbReference>
<dbReference type="Gene3D" id="3.40.50.970">
    <property type="match status" value="2"/>
</dbReference>
<dbReference type="SMART" id="SM00861">
    <property type="entry name" value="Transket_pyr"/>
    <property type="match status" value="1"/>
</dbReference>
<feature type="binding site" evidence="10">
    <location>
        <position position="175"/>
    </location>
    <ligand>
        <name>Mg(2+)</name>
        <dbReference type="ChEBI" id="CHEBI:18420"/>
    </ligand>
</feature>
<feature type="binding site" evidence="10">
    <location>
        <begin position="147"/>
        <end position="148"/>
    </location>
    <ligand>
        <name>thiamine diphosphate</name>
        <dbReference type="ChEBI" id="CHEBI:58937"/>
    </ligand>
</feature>
<dbReference type="PANTHER" id="PTHR43322:SF5">
    <property type="entry name" value="1-DEOXY-D-XYLULOSE-5-PHOSPHATE SYNTHASE, CHLOROPLASTIC"/>
    <property type="match status" value="1"/>
</dbReference>
<dbReference type="GO" id="GO:0016114">
    <property type="term" value="P:terpenoid biosynthetic process"/>
    <property type="evidence" value="ECO:0007669"/>
    <property type="project" value="UniProtKB-UniRule"/>
</dbReference>
<organism evidence="12 13">
    <name type="scientific">Mogibacterium kristiansenii</name>
    <dbReference type="NCBI Taxonomy" id="2606708"/>
    <lineage>
        <taxon>Bacteria</taxon>
        <taxon>Bacillati</taxon>
        <taxon>Bacillota</taxon>
        <taxon>Clostridia</taxon>
        <taxon>Peptostreptococcales</taxon>
        <taxon>Anaerovoracaceae</taxon>
        <taxon>Mogibacterium</taxon>
    </lineage>
</organism>
<feature type="binding site" evidence="10">
    <location>
        <position position="288"/>
    </location>
    <ligand>
        <name>thiamine diphosphate</name>
        <dbReference type="ChEBI" id="CHEBI:58937"/>
    </ligand>
</feature>
<dbReference type="Gene3D" id="3.40.50.920">
    <property type="match status" value="1"/>
</dbReference>
<dbReference type="CDD" id="cd02007">
    <property type="entry name" value="TPP_DXS"/>
    <property type="match status" value="1"/>
</dbReference>
<dbReference type="PROSITE" id="PS00801">
    <property type="entry name" value="TRANSKETOLASE_1"/>
    <property type="match status" value="1"/>
</dbReference>
<evidence type="ECO:0000256" key="4">
    <source>
        <dbReference type="ARBA" id="ARBA00022679"/>
    </source>
</evidence>
<dbReference type="Pfam" id="PF13292">
    <property type="entry name" value="DXP_synthase_N"/>
    <property type="match status" value="1"/>
</dbReference>
<dbReference type="RefSeq" id="WP_154553579.1">
    <property type="nucleotide sequence ID" value="NZ_VUNA01000002.1"/>
</dbReference>
<evidence type="ECO:0000256" key="3">
    <source>
        <dbReference type="ARBA" id="ARBA00011738"/>
    </source>
</evidence>
<dbReference type="GO" id="GO:0000287">
    <property type="term" value="F:magnesium ion binding"/>
    <property type="evidence" value="ECO:0007669"/>
    <property type="project" value="UniProtKB-UniRule"/>
</dbReference>
<dbReference type="InterPro" id="IPR049557">
    <property type="entry name" value="Transketolase_CS"/>
</dbReference>
<evidence type="ECO:0000256" key="8">
    <source>
        <dbReference type="ARBA" id="ARBA00023052"/>
    </source>
</evidence>
<dbReference type="SUPFAM" id="SSF52922">
    <property type="entry name" value="TK C-terminal domain-like"/>
    <property type="match status" value="1"/>
</dbReference>
<dbReference type="GO" id="GO:0008661">
    <property type="term" value="F:1-deoxy-D-xylulose-5-phosphate synthase activity"/>
    <property type="evidence" value="ECO:0007669"/>
    <property type="project" value="UniProtKB-UniRule"/>
</dbReference>
<gene>
    <name evidence="10 12" type="primary">dxs</name>
    <name evidence="12" type="ORF">FYJ65_01455</name>
</gene>
<dbReference type="InterPro" id="IPR033248">
    <property type="entry name" value="Transketolase_C"/>
</dbReference>
<evidence type="ECO:0000256" key="7">
    <source>
        <dbReference type="ARBA" id="ARBA00022977"/>
    </source>
</evidence>
<evidence type="ECO:0000256" key="9">
    <source>
        <dbReference type="ARBA" id="ARBA00023229"/>
    </source>
</evidence>
<dbReference type="Pfam" id="PF02780">
    <property type="entry name" value="Transketolase_C"/>
    <property type="match status" value="1"/>
</dbReference>
<keyword evidence="7 10" id="KW-0784">Thiamine biosynthesis</keyword>
<dbReference type="AlphaFoldDB" id="A0A6N7XIY3"/>
<accession>A0A6N7XIY3</accession>
<comment type="pathway">
    <text evidence="1 10">Metabolic intermediate biosynthesis; 1-deoxy-D-xylulose 5-phosphate biosynthesis; 1-deoxy-D-xylulose 5-phosphate from D-glyceraldehyde 3-phosphate and pyruvate: step 1/1.</text>
</comment>
<dbReference type="HAMAP" id="MF_00315">
    <property type="entry name" value="DXP_synth"/>
    <property type="match status" value="1"/>
</dbReference>
<evidence type="ECO:0000256" key="1">
    <source>
        <dbReference type="ARBA" id="ARBA00004980"/>
    </source>
</evidence>
<feature type="domain" description="Transketolase-like pyrimidine-binding" evidence="11">
    <location>
        <begin position="318"/>
        <end position="483"/>
    </location>
</feature>
<dbReference type="FunFam" id="3.40.50.970:FF:000005">
    <property type="entry name" value="1-deoxy-D-xylulose-5-phosphate synthase"/>
    <property type="match status" value="1"/>
</dbReference>
<feature type="binding site" evidence="10">
    <location>
        <position position="146"/>
    </location>
    <ligand>
        <name>Mg(2+)</name>
        <dbReference type="ChEBI" id="CHEBI:18420"/>
    </ligand>
</feature>
<dbReference type="NCBIfam" id="NF003933">
    <property type="entry name" value="PRK05444.2-2"/>
    <property type="match status" value="1"/>
</dbReference>
<comment type="similarity">
    <text evidence="2 10">Belongs to the transketolase family. DXPS subfamily.</text>
</comment>
<dbReference type="PROSITE" id="PS00802">
    <property type="entry name" value="TRANSKETOLASE_2"/>
    <property type="match status" value="1"/>
</dbReference>
<dbReference type="GO" id="GO:0009228">
    <property type="term" value="P:thiamine biosynthetic process"/>
    <property type="evidence" value="ECO:0007669"/>
    <property type="project" value="UniProtKB-UniRule"/>
</dbReference>
<evidence type="ECO:0000256" key="5">
    <source>
        <dbReference type="ARBA" id="ARBA00022723"/>
    </source>
</evidence>
<dbReference type="InterPro" id="IPR009014">
    <property type="entry name" value="Transketo_C/PFOR_II"/>
</dbReference>
<evidence type="ECO:0000256" key="10">
    <source>
        <dbReference type="HAMAP-Rule" id="MF_00315"/>
    </source>
</evidence>
<keyword evidence="8 10" id="KW-0786">Thiamine pyrophosphate</keyword>
<feature type="binding site" evidence="10">
    <location>
        <position position="369"/>
    </location>
    <ligand>
        <name>thiamine diphosphate</name>
        <dbReference type="ChEBI" id="CHEBI:58937"/>
    </ligand>
</feature>
<sequence length="621" mass="67808">MLYDLEKEDLISIIKNSDYGDLEALAREIRDFLVEKVSKTGGHLASNLGIVETTIALHKVYDTAVDRVIFDVGHQSYVHKIITGRAGAFDTLRKYKGLSGFPKSRESIHDAYDTGHSSTSISAAMGYATARDLRNEDYQVVAVIGDGAMTGGLVYEALNNIGASGTNIKIVLNDNGMSIAKNVGAMSRHLNNLRTSKNYTRMKKNIRGALDNIPVVGQRVSDTISHTKNKIKYSLLDEQGVLFEDLGIKYIGPVDGYNLQALVEAYTAANQYDGPTLVHVITKKGKGYYWSEKYPRKFHGIAPFDADNGNILSSPSGPSYSKVFGDKLVELARTDESIVAISAAMGTATGLGPFYKEFEPRFFDVGIAEAHAVVFAAGMAKAGMTPVVAIYSSFLQRAFDQLIEDICLQNLHVVFAVDRAGLVGADGETHHGMFDLSYLNMIPNMKILCPADGNQLEEMLEYGVHQYDGPIAIRYPRGSSQGNHLRLKPFTGENTVLSVGKDVTILAVGAMLDTGIEAARLLREHGFDAGVTAINVVKPMDAAAVNSETKLVVTLEDNTIIGGFSDEFDRVNREKAFGILNFALPDQFIEQGSIPELREECAMTPEDVVKGVEDYFEKRKA</sequence>
<protein>
    <recommendedName>
        <fullName evidence="10">1-deoxy-D-xylulose-5-phosphate synthase</fullName>
        <ecNumber evidence="10">2.2.1.7</ecNumber>
    </recommendedName>
    <alternativeName>
        <fullName evidence="10">1-deoxyxylulose-5-phosphate synthase</fullName>
        <shortName evidence="10">DXP synthase</shortName>
        <shortName evidence="10">DXPS</shortName>
    </alternativeName>
</protein>
<dbReference type="InterPro" id="IPR005475">
    <property type="entry name" value="Transketolase-like_Pyr-bd"/>
</dbReference>
<name>A0A6N7XIY3_9FIRM</name>
<comment type="cofactor">
    <cofactor evidence="10">
        <name>Mg(2+)</name>
        <dbReference type="ChEBI" id="CHEBI:18420"/>
    </cofactor>
    <text evidence="10">Binds 1 Mg(2+) ion per subunit.</text>
</comment>
<comment type="cofactor">
    <cofactor evidence="10">
        <name>thiamine diphosphate</name>
        <dbReference type="ChEBI" id="CHEBI:58937"/>
    </cofactor>
    <text evidence="10">Binds 1 thiamine pyrophosphate per subunit.</text>
</comment>
<feature type="binding site" evidence="10">
    <location>
        <begin position="115"/>
        <end position="117"/>
    </location>
    <ligand>
        <name>thiamine diphosphate</name>
        <dbReference type="ChEBI" id="CHEBI:58937"/>
    </ligand>
</feature>
<keyword evidence="4 10" id="KW-0808">Transferase</keyword>
<dbReference type="InterPro" id="IPR029061">
    <property type="entry name" value="THDP-binding"/>
</dbReference>
<dbReference type="EMBL" id="VUNA01000002">
    <property type="protein sequence ID" value="MST70015.1"/>
    <property type="molecule type" value="Genomic_DNA"/>
</dbReference>
<keyword evidence="5 10" id="KW-0479">Metal-binding</keyword>
<feature type="binding site" evidence="10">
    <location>
        <position position="175"/>
    </location>
    <ligand>
        <name>thiamine diphosphate</name>
        <dbReference type="ChEBI" id="CHEBI:58937"/>
    </ligand>
</feature>
<evidence type="ECO:0000256" key="2">
    <source>
        <dbReference type="ARBA" id="ARBA00011081"/>
    </source>
</evidence>
<dbReference type="Pfam" id="PF02779">
    <property type="entry name" value="Transket_pyr"/>
    <property type="match status" value="1"/>
</dbReference>
<reference evidence="12 13" key="1">
    <citation type="submission" date="2019-08" db="EMBL/GenBank/DDBJ databases">
        <title>In-depth cultivation of the pig gut microbiome towards novel bacterial diversity and tailored functional studies.</title>
        <authorList>
            <person name="Wylensek D."/>
            <person name="Hitch T.C.A."/>
            <person name="Clavel T."/>
        </authorList>
    </citation>
    <scope>NUCLEOTIDE SEQUENCE [LARGE SCALE GENOMIC DNA]</scope>
    <source>
        <strain evidence="12 13">WCA-MUC-591-APC-4B</strain>
    </source>
</reference>
<comment type="catalytic activity">
    <reaction evidence="10">
        <text>D-glyceraldehyde 3-phosphate + pyruvate + H(+) = 1-deoxy-D-xylulose 5-phosphate + CO2</text>
        <dbReference type="Rhea" id="RHEA:12605"/>
        <dbReference type="ChEBI" id="CHEBI:15361"/>
        <dbReference type="ChEBI" id="CHEBI:15378"/>
        <dbReference type="ChEBI" id="CHEBI:16526"/>
        <dbReference type="ChEBI" id="CHEBI:57792"/>
        <dbReference type="ChEBI" id="CHEBI:59776"/>
        <dbReference type="EC" id="2.2.1.7"/>
    </reaction>
</comment>
<evidence type="ECO:0000256" key="6">
    <source>
        <dbReference type="ARBA" id="ARBA00022842"/>
    </source>
</evidence>
<dbReference type="CDD" id="cd07033">
    <property type="entry name" value="TPP_PYR_DXS_TK_like"/>
    <property type="match status" value="1"/>
</dbReference>
<keyword evidence="6 10" id="KW-0460">Magnesium</keyword>
<comment type="function">
    <text evidence="10">Catalyzes the acyloin condensation reaction between C atoms 2 and 3 of pyruvate and glyceraldehyde 3-phosphate to yield 1-deoxy-D-xylulose-5-phosphate (DXP).</text>
</comment>
<dbReference type="NCBIfam" id="TIGR00204">
    <property type="entry name" value="dxs"/>
    <property type="match status" value="1"/>
</dbReference>
<proteinExistence type="inferred from homology"/>
<evidence type="ECO:0000259" key="11">
    <source>
        <dbReference type="SMART" id="SM00861"/>
    </source>
</evidence>
<dbReference type="InterPro" id="IPR005477">
    <property type="entry name" value="Dxylulose-5-P_synthase"/>
</dbReference>
<feature type="binding site" evidence="10">
    <location>
        <position position="74"/>
    </location>
    <ligand>
        <name>thiamine diphosphate</name>
        <dbReference type="ChEBI" id="CHEBI:58937"/>
    </ligand>
</feature>
<dbReference type="GO" id="GO:0030976">
    <property type="term" value="F:thiamine pyrophosphate binding"/>
    <property type="evidence" value="ECO:0007669"/>
    <property type="project" value="UniProtKB-UniRule"/>
</dbReference>
<comment type="caution">
    <text evidence="12">The sequence shown here is derived from an EMBL/GenBank/DDBJ whole genome shotgun (WGS) entry which is preliminary data.</text>
</comment>
<dbReference type="PANTHER" id="PTHR43322">
    <property type="entry name" value="1-D-DEOXYXYLULOSE 5-PHOSPHATE SYNTHASE-RELATED"/>
    <property type="match status" value="1"/>
</dbReference>
<keyword evidence="13" id="KW-1185">Reference proteome</keyword>
<dbReference type="EC" id="2.2.1.7" evidence="10"/>
<dbReference type="UniPathway" id="UPA00064">
    <property type="reaction ID" value="UER00091"/>
</dbReference>
<comment type="subunit">
    <text evidence="3 10">Homodimer.</text>
</comment>
<evidence type="ECO:0000313" key="12">
    <source>
        <dbReference type="EMBL" id="MST70015.1"/>
    </source>
</evidence>